<dbReference type="KEGG" id="eaj:Q3M24_13270"/>
<name>A0AAU8LPS6_9BACT</name>
<protein>
    <submittedName>
        <fullName evidence="1">Uncharacterized protein</fullName>
    </submittedName>
</protein>
<gene>
    <name evidence="1" type="ORF">Q3M24_13270</name>
</gene>
<reference evidence="1" key="2">
    <citation type="submission" date="2024-06" db="EMBL/GenBank/DDBJ databases">
        <authorList>
            <person name="Plum-Jensen L.E."/>
            <person name="Schramm A."/>
            <person name="Marshall I.P.G."/>
        </authorList>
    </citation>
    <scope>NUCLEOTIDE SEQUENCE</scope>
    <source>
        <strain evidence="1">Rat1</strain>
    </source>
</reference>
<dbReference type="AlphaFoldDB" id="A0AAU8LPS6"/>
<organism evidence="1">
    <name type="scientific">Candidatus Electrothrix aestuarii</name>
    <dbReference type="NCBI Taxonomy" id="3062594"/>
    <lineage>
        <taxon>Bacteria</taxon>
        <taxon>Pseudomonadati</taxon>
        <taxon>Thermodesulfobacteriota</taxon>
        <taxon>Desulfobulbia</taxon>
        <taxon>Desulfobulbales</taxon>
        <taxon>Desulfobulbaceae</taxon>
        <taxon>Candidatus Electrothrix</taxon>
    </lineage>
</organism>
<sequence>MNSPQTPLTKGAQSDVPQPYYELMNAMQRVYNVGLYYPIGHNMTERAIGAFVHAVKENVDKRSGYLHFGLTEQSFSLQKRALDTKVPAVKIFHQMFSALHITSLDIHRDINADEARCFFEEIIAHNAKIRTCRDFSQMIITGLPESVKVRQLNSVPDEEDDTDEVPHDTSLPTIEYLLSSLMQRGIPEEMLTICRDLLLSVKEKLAERPLSNAGLASVTWEDVEKLLFDLAEFLQTAAQGEPDYPLEERYNIDALLAIVTALDEPGTDVRSTHEVKKAVNLLVDATKGPVHETQGEELEEKKSLRPRDRTDISVGELKEALLELEEYRAVRPIFQTDRCEQLSVLMVTLGRPLQPQLLIHIQHALTEYFAHVLELDEWYILLQGTRDLFKTLEKDRVRFILVLLTQALRSSPYSSVLIFVRDLCRELAGDELVLFWPFLVNELLVQGAEREPKVFQELCIVAGSLPKQDMRAALPYLKRLDALAERKIADSIFVAHPLALRFLFTLLLESSQVVYFSNRLMKGLQECPFSWLDKAVLPFLDSRSETDQHFLINLFHQENPLYPGQTLRDEGAAIIIERLPLLSAEQKKEQWIAESIAALARTPLLSAYALLVEIAQDRPFLRAGKWPKHARLAALKALKNY</sequence>
<reference evidence="1" key="1">
    <citation type="journal article" date="2024" name="Syst. Appl. Microbiol.">
        <title>First single-strain enrichments of Electrothrix cable bacteria, description of E. aestuarii sp. nov. and E. rattekaaiensis sp. nov., and proposal of a cable bacteria taxonomy following the rules of the SeqCode.</title>
        <authorList>
            <person name="Plum-Jensen L.E."/>
            <person name="Schramm A."/>
            <person name="Marshall I.P.G."/>
        </authorList>
    </citation>
    <scope>NUCLEOTIDE SEQUENCE</scope>
    <source>
        <strain evidence="1">Rat1</strain>
    </source>
</reference>
<accession>A0AAU8LPS6</accession>
<evidence type="ECO:0000313" key="1">
    <source>
        <dbReference type="EMBL" id="XCN71281.1"/>
    </source>
</evidence>
<dbReference type="EMBL" id="CP159373">
    <property type="protein sequence ID" value="XCN71281.1"/>
    <property type="molecule type" value="Genomic_DNA"/>
</dbReference>
<proteinExistence type="predicted"/>